<dbReference type="RefSeq" id="WP_380922729.1">
    <property type="nucleotide sequence ID" value="NZ_JBHUPE010000007.1"/>
</dbReference>
<dbReference type="Proteomes" id="UP001597509">
    <property type="component" value="Unassembled WGS sequence"/>
</dbReference>
<protein>
    <submittedName>
        <fullName evidence="1">DUF6932 family protein</fullName>
    </submittedName>
</protein>
<evidence type="ECO:0000313" key="2">
    <source>
        <dbReference type="Proteomes" id="UP001597509"/>
    </source>
</evidence>
<dbReference type="InterPro" id="IPR053860">
    <property type="entry name" value="DUF6932"/>
</dbReference>
<dbReference type="InterPro" id="IPR043519">
    <property type="entry name" value="NT_sf"/>
</dbReference>
<sequence>MNIVFDEDTGLLVVGEHRLALDKFEEIFAHNEHRRYIFERFGKLLEIFKQISCSHIYVDGSFVTKKPHPNDIDVCWHMDEDREKRNIQLETLFKICPELILLNDAGNRKLIQDQFCADVFPANTTEGASGLMFKDFFQRDKNTNQAKGIIIIDLP</sequence>
<comment type="caution">
    <text evidence="1">The sequence shown here is derived from an EMBL/GenBank/DDBJ whole genome shotgun (WGS) entry which is preliminary data.</text>
</comment>
<proteinExistence type="predicted"/>
<dbReference type="EMBL" id="JBHUPE010000007">
    <property type="protein sequence ID" value="MFD2905852.1"/>
    <property type="molecule type" value="Genomic_DNA"/>
</dbReference>
<evidence type="ECO:0000313" key="1">
    <source>
        <dbReference type="EMBL" id="MFD2905852.1"/>
    </source>
</evidence>
<organism evidence="1 2">
    <name type="scientific">Sphingobacterium anhuiense</name>
    <dbReference type="NCBI Taxonomy" id="493780"/>
    <lineage>
        <taxon>Bacteria</taxon>
        <taxon>Pseudomonadati</taxon>
        <taxon>Bacteroidota</taxon>
        <taxon>Sphingobacteriia</taxon>
        <taxon>Sphingobacteriales</taxon>
        <taxon>Sphingobacteriaceae</taxon>
        <taxon>Sphingobacterium</taxon>
    </lineage>
</organism>
<reference evidence="2" key="1">
    <citation type="journal article" date="2019" name="Int. J. Syst. Evol. Microbiol.">
        <title>The Global Catalogue of Microorganisms (GCM) 10K type strain sequencing project: providing services to taxonomists for standard genome sequencing and annotation.</title>
        <authorList>
            <consortium name="The Broad Institute Genomics Platform"/>
            <consortium name="The Broad Institute Genome Sequencing Center for Infectious Disease"/>
            <person name="Wu L."/>
            <person name="Ma J."/>
        </authorList>
    </citation>
    <scope>NUCLEOTIDE SEQUENCE [LARGE SCALE GENOMIC DNA]</scope>
    <source>
        <strain evidence="2">KCTC 22209</strain>
    </source>
</reference>
<name>A0ABW5Z1V2_9SPHI</name>
<dbReference type="SUPFAM" id="SSF81301">
    <property type="entry name" value="Nucleotidyltransferase"/>
    <property type="match status" value="1"/>
</dbReference>
<dbReference type="Pfam" id="PF22014">
    <property type="entry name" value="DUF6932"/>
    <property type="match status" value="1"/>
</dbReference>
<keyword evidence="2" id="KW-1185">Reference proteome</keyword>
<gene>
    <name evidence="1" type="ORF">ACFS6I_18130</name>
</gene>
<accession>A0ABW5Z1V2</accession>